<name>A0A4V3HFT6_9BURK</name>
<gene>
    <name evidence="1" type="ORF">BX592_101353</name>
</gene>
<accession>A0A4V3HFT6</accession>
<evidence type="ECO:0000313" key="1">
    <source>
        <dbReference type="EMBL" id="TDY54897.1"/>
    </source>
</evidence>
<dbReference type="AlphaFoldDB" id="A0A4V3HFT6"/>
<sequence length="821" mass="89909">MIDIETRALDVLRKWFAAGWAPVFARFNIEPDFNAPLDVLRDSLLQPVATLARIDRDDPLVSDLAPDAHAALCPNDPAKSIIYHVWAGAHPTRGLERPSLDALDVIENYIYLLGEREPAPDGPLVPMVLAYAYRNRAATAHRRHADMVYSRVAITRVGTRDARFVPAEQTWESWAGDGFRVTRARVGLFLCRIVDGVPAHVSVLDTVHGDARRSFVLPVRKLFEGARVPGSASPVRSIRFRGYFLGDKLKRVIDVSGASVPPTLDVTRAPFVNEARIEVPTGASGGDAGIELDVFDGACIVGPRPRAQLVSIAMQEEQIARFTVPPREWPPSLLRGHGIDAGNLSLNRHYTSLQVPSSKTRLVLETAFAQLEHVLPDVLDPLPKVRPRAAPEYANIRHRVEPDGRITVLGNTLPAGEYEAVLDAGGFEAAMFDDGVMDGAVWAVIDGVPSSAAFVLVTAPDFFPRADEEDLQVWSQTLPLRAASHRFKEGGPAPLSAGRFVPNLLLKDPWSGEPLFASTDNTVAALVSRPVKSADDASDAPKAAHFPRRAGGFLADSASNEFAPGWDVSYDELNGTYYYTTHGLGSPFPEDVKFCASANAYWPAASPDAARTFERPGIPSAIPMLDDELGFHPDSPHGAPDSKPGWDGEFGPFFQMRDGVAGVNSADIRRSDYVYNATQHTFASRVFDLSSEELIRRMEALRACIGVIPKAGSEMPSLTQYWIVRASVVRNAEADATHYTFELCVPDNDHVQPVMSDIVSSAAAAGYWRLWRPVSKRIKAECRFDGVDDLVPRAVRYASYDETIGAYGAWQEGERDERSNM</sequence>
<comment type="caution">
    <text evidence="1">The sequence shown here is derived from an EMBL/GenBank/DDBJ whole genome shotgun (WGS) entry which is preliminary data.</text>
</comment>
<proteinExistence type="predicted"/>
<keyword evidence="2" id="KW-1185">Reference proteome</keyword>
<dbReference type="RefSeq" id="WP_166676291.1">
    <property type="nucleotide sequence ID" value="NZ_JBHLUW010000027.1"/>
</dbReference>
<dbReference type="EMBL" id="SORE01000001">
    <property type="protein sequence ID" value="TDY54897.1"/>
    <property type="molecule type" value="Genomic_DNA"/>
</dbReference>
<protein>
    <submittedName>
        <fullName evidence="1">Uncharacterized protein</fullName>
    </submittedName>
</protein>
<dbReference type="Proteomes" id="UP000295509">
    <property type="component" value="Unassembled WGS sequence"/>
</dbReference>
<organism evidence="1 2">
    <name type="scientific">Paraburkholderia rhizosphaerae</name>
    <dbReference type="NCBI Taxonomy" id="480658"/>
    <lineage>
        <taxon>Bacteria</taxon>
        <taxon>Pseudomonadati</taxon>
        <taxon>Pseudomonadota</taxon>
        <taxon>Betaproteobacteria</taxon>
        <taxon>Burkholderiales</taxon>
        <taxon>Burkholderiaceae</taxon>
        <taxon>Paraburkholderia</taxon>
    </lineage>
</organism>
<evidence type="ECO:0000313" key="2">
    <source>
        <dbReference type="Proteomes" id="UP000295509"/>
    </source>
</evidence>
<reference evidence="1 2" key="1">
    <citation type="submission" date="2019-03" db="EMBL/GenBank/DDBJ databases">
        <title>Genomic Encyclopedia of Type Strains, Phase III (KMG-III): the genomes of soil and plant-associated and newly described type strains.</title>
        <authorList>
            <person name="Whitman W."/>
        </authorList>
    </citation>
    <scope>NUCLEOTIDE SEQUENCE [LARGE SCALE GENOMIC DNA]</scope>
    <source>
        <strain evidence="1 2">LMG 29544</strain>
    </source>
</reference>